<dbReference type="PANTHER" id="PTHR13774">
    <property type="entry name" value="PHENAZINE BIOSYNTHESIS PROTEIN"/>
    <property type="match status" value="1"/>
</dbReference>
<comment type="caution">
    <text evidence="1">The sequence shown here is derived from an EMBL/GenBank/DDBJ whole genome shotgun (WGS) entry which is preliminary data.</text>
</comment>
<name>A0ABN0UY96_9ACTN</name>
<evidence type="ECO:0000313" key="2">
    <source>
        <dbReference type="Proteomes" id="UP001500967"/>
    </source>
</evidence>
<evidence type="ECO:0000313" key="1">
    <source>
        <dbReference type="EMBL" id="GAA0265268.1"/>
    </source>
</evidence>
<protein>
    <submittedName>
        <fullName evidence="1">PhzF family phenazine biosynthesis protein</fullName>
    </submittedName>
</protein>
<dbReference type="PANTHER" id="PTHR13774:SF32">
    <property type="entry name" value="ANTISENSE-ENHANCING SEQUENCE 1"/>
    <property type="match status" value="1"/>
</dbReference>
<organism evidence="1 2">
    <name type="scientific">Cryptosporangium japonicum</name>
    <dbReference type="NCBI Taxonomy" id="80872"/>
    <lineage>
        <taxon>Bacteria</taxon>
        <taxon>Bacillati</taxon>
        <taxon>Actinomycetota</taxon>
        <taxon>Actinomycetes</taxon>
        <taxon>Cryptosporangiales</taxon>
        <taxon>Cryptosporangiaceae</taxon>
        <taxon>Cryptosporangium</taxon>
    </lineage>
</organism>
<dbReference type="EMBL" id="BAAAGX010000025">
    <property type="protein sequence ID" value="GAA0265268.1"/>
    <property type="molecule type" value="Genomic_DNA"/>
</dbReference>
<dbReference type="PIRSF" id="PIRSF016184">
    <property type="entry name" value="PhzC_PhzF"/>
    <property type="match status" value="1"/>
</dbReference>
<proteinExistence type="predicted"/>
<reference evidence="1 2" key="1">
    <citation type="journal article" date="2019" name="Int. J. Syst. Evol. Microbiol.">
        <title>The Global Catalogue of Microorganisms (GCM) 10K type strain sequencing project: providing services to taxonomists for standard genome sequencing and annotation.</title>
        <authorList>
            <consortium name="The Broad Institute Genomics Platform"/>
            <consortium name="The Broad Institute Genome Sequencing Center for Infectious Disease"/>
            <person name="Wu L."/>
            <person name="Ma J."/>
        </authorList>
    </citation>
    <scope>NUCLEOTIDE SEQUENCE [LARGE SCALE GENOMIC DNA]</scope>
    <source>
        <strain evidence="1 2">JCM 10425</strain>
    </source>
</reference>
<accession>A0ABN0UY96</accession>
<gene>
    <name evidence="1" type="ORF">GCM10009539_59690</name>
</gene>
<dbReference type="InterPro" id="IPR003719">
    <property type="entry name" value="Phenazine_PhzF-like"/>
</dbReference>
<dbReference type="Pfam" id="PF02567">
    <property type="entry name" value="PhzC-PhzF"/>
    <property type="match status" value="1"/>
</dbReference>
<dbReference type="Gene3D" id="3.10.310.10">
    <property type="entry name" value="Diaminopimelate Epimerase, Chain A, domain 1"/>
    <property type="match status" value="1"/>
</dbReference>
<keyword evidence="2" id="KW-1185">Reference proteome</keyword>
<sequence length="242" mass="25295">MVGKAASRLVGAPHGMLVVMSIEVHELLVFPGPDGSAGNPLGVVLDGASVPPADRQGVAAELGYSETVFVDDAATGAITIFTPAIELPFAGHPTVGTAWLLAQENTPVDALRPPAGTVPVRYEPELTWVTARPEWTPKFDFRQLGSAAEVEAYPLPTEGQQYVWAWIDEAAGVVRSRSFPVDMGIQEDEATGAAAVALVGKLGRRVEIHQGVGSVLIAGPTGDGAVELGGRTTAVRTLELVR</sequence>
<dbReference type="SUPFAM" id="SSF54506">
    <property type="entry name" value="Diaminopimelate epimerase-like"/>
    <property type="match status" value="1"/>
</dbReference>
<dbReference type="Proteomes" id="UP001500967">
    <property type="component" value="Unassembled WGS sequence"/>
</dbReference>